<sequence length="223" mass="23615">MIQNLVRGLAALSLSLTPLLTPAAAQAAVPTETTTLADAVHRLPVVGEHREGYARTAFKHWNAGAVKADGCNTRAEVLIAEATEAPAVGTGCALSGGEWLSYYDAQEVEDAGALDIDHMVPLAEAWDSGASTWSAARREAYANDLDAPASLVAVTARTNRAKADQDPAQWLPPLPAAHCRYLSEWVATKLRWDLAADPAELDAVAVFATGECKDTPVRYTPAP</sequence>
<dbReference type="PANTHER" id="PTHR24094">
    <property type="entry name" value="SECRETED PROTEIN"/>
    <property type="match status" value="1"/>
</dbReference>
<keyword evidence="1" id="KW-0732">Signal</keyword>
<evidence type="ECO:0000313" key="4">
    <source>
        <dbReference type="Proteomes" id="UP000549009"/>
    </source>
</evidence>
<evidence type="ECO:0000313" key="3">
    <source>
        <dbReference type="EMBL" id="MBB5109444.1"/>
    </source>
</evidence>
<feature type="domain" description="GmrSD restriction endonucleases C-terminal" evidence="2">
    <location>
        <begin position="106"/>
        <end position="196"/>
    </location>
</feature>
<accession>A0A7W8B315</accession>
<evidence type="ECO:0000259" key="2">
    <source>
        <dbReference type="Pfam" id="PF07510"/>
    </source>
</evidence>
<keyword evidence="4" id="KW-1185">Reference proteome</keyword>
<dbReference type="RefSeq" id="WP_184926404.1">
    <property type="nucleotide sequence ID" value="NZ_BMSQ01000033.1"/>
</dbReference>
<dbReference type="InterPro" id="IPR011089">
    <property type="entry name" value="GmrSD_C"/>
</dbReference>
<feature type="signal peptide" evidence="1">
    <location>
        <begin position="1"/>
        <end position="27"/>
    </location>
</feature>
<protein>
    <recommendedName>
        <fullName evidence="2">GmrSD restriction endonucleases C-terminal domain-containing protein</fullName>
    </recommendedName>
</protein>
<dbReference type="AlphaFoldDB" id="A0A7W8B315"/>
<evidence type="ECO:0000256" key="1">
    <source>
        <dbReference type="SAM" id="SignalP"/>
    </source>
</evidence>
<feature type="chain" id="PRO_5030882257" description="GmrSD restriction endonucleases C-terminal domain-containing protein" evidence="1">
    <location>
        <begin position="28"/>
        <end position="223"/>
    </location>
</feature>
<comment type="caution">
    <text evidence="3">The sequence shown here is derived from an EMBL/GenBank/DDBJ whole genome shotgun (WGS) entry which is preliminary data.</text>
</comment>
<dbReference type="Proteomes" id="UP000549009">
    <property type="component" value="Unassembled WGS sequence"/>
</dbReference>
<gene>
    <name evidence="3" type="ORF">FHS40_008572</name>
</gene>
<organism evidence="3 4">
    <name type="scientific">Streptomyces spectabilis</name>
    <dbReference type="NCBI Taxonomy" id="68270"/>
    <lineage>
        <taxon>Bacteria</taxon>
        <taxon>Bacillati</taxon>
        <taxon>Actinomycetota</taxon>
        <taxon>Actinomycetes</taxon>
        <taxon>Kitasatosporales</taxon>
        <taxon>Streptomycetaceae</taxon>
        <taxon>Streptomyces</taxon>
    </lineage>
</organism>
<dbReference type="PANTHER" id="PTHR24094:SF15">
    <property type="entry name" value="AMP-DEPENDENT SYNTHETASE_LIGASE DOMAIN-CONTAINING PROTEIN-RELATED"/>
    <property type="match status" value="1"/>
</dbReference>
<name>A0A7W8B315_STRST</name>
<reference evidence="3 4" key="1">
    <citation type="submission" date="2020-08" db="EMBL/GenBank/DDBJ databases">
        <title>Genomic Encyclopedia of Type Strains, Phase III (KMG-III): the genomes of soil and plant-associated and newly described type strains.</title>
        <authorList>
            <person name="Whitman W."/>
        </authorList>
    </citation>
    <scope>NUCLEOTIDE SEQUENCE [LARGE SCALE GENOMIC DNA]</scope>
    <source>
        <strain evidence="3 4">CECT 3146</strain>
    </source>
</reference>
<proteinExistence type="predicted"/>
<dbReference type="Pfam" id="PF07510">
    <property type="entry name" value="GmrSD_C"/>
    <property type="match status" value="1"/>
</dbReference>
<dbReference type="EMBL" id="JACHJD010000028">
    <property type="protein sequence ID" value="MBB5109444.1"/>
    <property type="molecule type" value="Genomic_DNA"/>
</dbReference>